<dbReference type="Proteomes" id="UP001221558">
    <property type="component" value="Chromosome"/>
</dbReference>
<evidence type="ECO:0000313" key="4">
    <source>
        <dbReference type="Proteomes" id="UP001221558"/>
    </source>
</evidence>
<evidence type="ECO:0000313" key="3">
    <source>
        <dbReference type="EMBL" id="WDF69787.1"/>
    </source>
</evidence>
<gene>
    <name evidence="3" type="ORF">PQ465_05275</name>
</gene>
<name>A0ABY7WJL2_9SPHI</name>
<dbReference type="EMBL" id="CP117880">
    <property type="protein sequence ID" value="WDF69787.1"/>
    <property type="molecule type" value="Genomic_DNA"/>
</dbReference>
<organism evidence="3 4">
    <name type="scientific">Sphingobacterium oryzagri</name>
    <dbReference type="NCBI Taxonomy" id="3025669"/>
    <lineage>
        <taxon>Bacteria</taxon>
        <taxon>Pseudomonadati</taxon>
        <taxon>Bacteroidota</taxon>
        <taxon>Sphingobacteriia</taxon>
        <taxon>Sphingobacteriales</taxon>
        <taxon>Sphingobacteriaceae</taxon>
        <taxon>Sphingobacterium</taxon>
    </lineage>
</organism>
<dbReference type="SUPFAM" id="SSF109854">
    <property type="entry name" value="DinB/YfiT-like putative metalloenzymes"/>
    <property type="match status" value="1"/>
</dbReference>
<proteinExistence type="inferred from homology"/>
<dbReference type="RefSeq" id="WP_274268499.1">
    <property type="nucleotide sequence ID" value="NZ_CP117880.1"/>
</dbReference>
<dbReference type="Gene3D" id="1.20.120.450">
    <property type="entry name" value="dinb family like domain"/>
    <property type="match status" value="1"/>
</dbReference>
<reference evidence="3 4" key="1">
    <citation type="submission" date="2023-02" db="EMBL/GenBank/DDBJ databases">
        <title>Genome sequence of Sphingobacterium sp. KACC 22765.</title>
        <authorList>
            <person name="Kim S."/>
            <person name="Heo J."/>
            <person name="Kwon S.-W."/>
        </authorList>
    </citation>
    <scope>NUCLEOTIDE SEQUENCE [LARGE SCALE GENOMIC DNA]</scope>
    <source>
        <strain evidence="3 4">KACC 22765</strain>
    </source>
</reference>
<sequence>MSIKRSLLVELDRETQQTRRVLENLTDEHLDWRPHPKSMSVKELAGHIVELHNWVAVALPKAAFDFKEDYQAVTATSIQEIIDLLDAGYPLNKEAIETASDESWFEKWTLKAGDWEIATLPRAGAIRFIVTNHLIHHRGQLTVYLRLLDVPVPGLYGPSADEKQ</sequence>
<accession>A0ABY7WJL2</accession>
<dbReference type="InterPro" id="IPR007837">
    <property type="entry name" value="DinB"/>
</dbReference>
<evidence type="ECO:0000256" key="1">
    <source>
        <dbReference type="ARBA" id="ARBA00008635"/>
    </source>
</evidence>
<protein>
    <submittedName>
        <fullName evidence="3">DinB family protein</fullName>
    </submittedName>
</protein>
<keyword evidence="4" id="KW-1185">Reference proteome</keyword>
<keyword evidence="2" id="KW-0479">Metal-binding</keyword>
<dbReference type="InterPro" id="IPR034660">
    <property type="entry name" value="DinB/YfiT-like"/>
</dbReference>
<comment type="similarity">
    <text evidence="1">Belongs to the DinB family.</text>
</comment>
<evidence type="ECO:0000256" key="2">
    <source>
        <dbReference type="ARBA" id="ARBA00022723"/>
    </source>
</evidence>
<dbReference type="Pfam" id="PF05163">
    <property type="entry name" value="DinB"/>
    <property type="match status" value="1"/>
</dbReference>